<organism evidence="1 2">
    <name type="scientific">Thiorhodococcus minor</name>
    <dbReference type="NCBI Taxonomy" id="57489"/>
    <lineage>
        <taxon>Bacteria</taxon>
        <taxon>Pseudomonadati</taxon>
        <taxon>Pseudomonadota</taxon>
        <taxon>Gammaproteobacteria</taxon>
        <taxon>Chromatiales</taxon>
        <taxon>Chromatiaceae</taxon>
        <taxon>Thiorhodococcus</taxon>
    </lineage>
</organism>
<name>A0A6M0K3Y1_9GAMM</name>
<sequence length="394" mass="42608">MTAYYFVNPTESLFVRGNLAFGDSGEHGVGLMPPPPSLFAGAFRSAMLGRSLEAMSRFAREGSTGDTALDTALGTFDSRDGEQETAGAFRLTWVSLACQHGIAQGASVEAVMPLPADLVRLESTLAPLTPGEQNELLSSGQFLPRVAILRASKQEKPLAGHYLRQPGFTKYLTAETPEGSDCVEAKDLYARDPRLGIGLSTQTGTAESGLIYTTEGFAFNPPDSPFATTGFLVGMEGVDALLPESGFLRLGGDGRSASYQRVQWQPPKIPSSSITKDRRFRLILQTPGLFEHGWLPAGVVKDDTGYKLRGRDFSARLVCGAVPRREVVSGWNLLGWRPKDAQRAAPAGSVYWLEDFSGDADKLVEWVRAGLWGENADLSRRAEGYNLASLGLWP</sequence>
<dbReference type="InterPro" id="IPR019117">
    <property type="entry name" value="CRISPR-assoc_protein_Cmr3"/>
</dbReference>
<keyword evidence="2" id="KW-1185">Reference proteome</keyword>
<dbReference type="AlphaFoldDB" id="A0A6M0K3Y1"/>
<protein>
    <submittedName>
        <fullName evidence="1">Type III-B CRISPR module-associated protein Cmr3</fullName>
    </submittedName>
</protein>
<dbReference type="RefSeq" id="WP_164455163.1">
    <property type="nucleotide sequence ID" value="NZ_JAAIJQ010000090.1"/>
</dbReference>
<reference evidence="1 2" key="1">
    <citation type="submission" date="2020-02" db="EMBL/GenBank/DDBJ databases">
        <title>Genome sequences of Thiorhodococcus mannitoliphagus and Thiorhodococcus minor, purple sulfur photosynthetic bacteria in the gammaproteobacterial family, Chromatiaceae.</title>
        <authorList>
            <person name="Aviles F.A."/>
            <person name="Meyer T.E."/>
            <person name="Kyndt J.A."/>
        </authorList>
    </citation>
    <scope>NUCLEOTIDE SEQUENCE [LARGE SCALE GENOMIC DNA]</scope>
    <source>
        <strain evidence="1 2">DSM 11518</strain>
    </source>
</reference>
<evidence type="ECO:0000313" key="1">
    <source>
        <dbReference type="EMBL" id="NEV64430.1"/>
    </source>
</evidence>
<proteinExistence type="predicted"/>
<dbReference type="Pfam" id="PF09700">
    <property type="entry name" value="Cas_Cmr3"/>
    <property type="match status" value="1"/>
</dbReference>
<accession>A0A6M0K3Y1</accession>
<evidence type="ECO:0000313" key="2">
    <source>
        <dbReference type="Proteomes" id="UP000483379"/>
    </source>
</evidence>
<dbReference type="Proteomes" id="UP000483379">
    <property type="component" value="Unassembled WGS sequence"/>
</dbReference>
<gene>
    <name evidence="1" type="ORF">G3446_21565</name>
</gene>
<comment type="caution">
    <text evidence="1">The sequence shown here is derived from an EMBL/GenBank/DDBJ whole genome shotgun (WGS) entry which is preliminary data.</text>
</comment>
<dbReference type="EMBL" id="JAAIJQ010000090">
    <property type="protein sequence ID" value="NEV64430.1"/>
    <property type="molecule type" value="Genomic_DNA"/>
</dbReference>
<dbReference type="Gene3D" id="2.60.40.4350">
    <property type="match status" value="1"/>
</dbReference>